<dbReference type="EMBL" id="JARKIE010000006">
    <property type="protein sequence ID" value="KAJ7706716.1"/>
    <property type="molecule type" value="Genomic_DNA"/>
</dbReference>
<gene>
    <name evidence="1" type="ORF">B0H17DRAFT_1125565</name>
</gene>
<dbReference type="Proteomes" id="UP001221757">
    <property type="component" value="Unassembled WGS sequence"/>
</dbReference>
<evidence type="ECO:0000313" key="1">
    <source>
        <dbReference type="EMBL" id="KAJ7706716.1"/>
    </source>
</evidence>
<keyword evidence="2" id="KW-1185">Reference proteome</keyword>
<dbReference type="AlphaFoldDB" id="A0AAD7GW97"/>
<evidence type="ECO:0000313" key="2">
    <source>
        <dbReference type="Proteomes" id="UP001221757"/>
    </source>
</evidence>
<accession>A0AAD7GW97</accession>
<protein>
    <submittedName>
        <fullName evidence="1">Uncharacterized protein</fullName>
    </submittedName>
</protein>
<comment type="caution">
    <text evidence="1">The sequence shown here is derived from an EMBL/GenBank/DDBJ whole genome shotgun (WGS) entry which is preliminary data.</text>
</comment>
<name>A0AAD7GW97_MYCRO</name>
<reference evidence="1" key="1">
    <citation type="submission" date="2023-03" db="EMBL/GenBank/DDBJ databases">
        <title>Massive genome expansion in bonnet fungi (Mycena s.s.) driven by repeated elements and novel gene families across ecological guilds.</title>
        <authorList>
            <consortium name="Lawrence Berkeley National Laboratory"/>
            <person name="Harder C.B."/>
            <person name="Miyauchi S."/>
            <person name="Viragh M."/>
            <person name="Kuo A."/>
            <person name="Thoen E."/>
            <person name="Andreopoulos B."/>
            <person name="Lu D."/>
            <person name="Skrede I."/>
            <person name="Drula E."/>
            <person name="Henrissat B."/>
            <person name="Morin E."/>
            <person name="Kohler A."/>
            <person name="Barry K."/>
            <person name="LaButti K."/>
            <person name="Morin E."/>
            <person name="Salamov A."/>
            <person name="Lipzen A."/>
            <person name="Mereny Z."/>
            <person name="Hegedus B."/>
            <person name="Baldrian P."/>
            <person name="Stursova M."/>
            <person name="Weitz H."/>
            <person name="Taylor A."/>
            <person name="Grigoriev I.V."/>
            <person name="Nagy L.G."/>
            <person name="Martin F."/>
            <person name="Kauserud H."/>
        </authorList>
    </citation>
    <scope>NUCLEOTIDE SEQUENCE</scope>
    <source>
        <strain evidence="1">CBHHK067</strain>
    </source>
</reference>
<sequence>MSVGVILGTPEFWSEITVCGYSWPENSTQNLRLLRTSLDRGESYPLSLSIDLTDFSESTATSVLDLIMEHSERWQSASFNVGRGMVGMQIMLRIKGRLGMLERIDMQFSDFSGDIAGINLSLPWKQLCSFIYQCKQNEDIAGSLSLMHNLYPHAAFELRGFDPRGHDRSLALPLITARISSFLIAPSTKRDPEEARQVLGNLLGSLTLPHLFKFSVDRARDWFRGAIFWPSHQFESLATRSAFSETLHTLELPYVTITAHELFCLLACLAPLEHLVIADREETSARWEHILITDALLQGLTTTPNSPDSCLVPKLNYFVCTSSFGFIADIYFDFVTSRIRTARKPFHNVLRYFSGTSCALEPNLLNRLLELVDKGELNFNLEEESYEYPNQVNKITFLFPPALTVAH</sequence>
<proteinExistence type="predicted"/>
<organism evidence="1 2">
    <name type="scientific">Mycena rosella</name>
    <name type="common">Pink bonnet</name>
    <name type="synonym">Agaricus rosellus</name>
    <dbReference type="NCBI Taxonomy" id="1033263"/>
    <lineage>
        <taxon>Eukaryota</taxon>
        <taxon>Fungi</taxon>
        <taxon>Dikarya</taxon>
        <taxon>Basidiomycota</taxon>
        <taxon>Agaricomycotina</taxon>
        <taxon>Agaricomycetes</taxon>
        <taxon>Agaricomycetidae</taxon>
        <taxon>Agaricales</taxon>
        <taxon>Marasmiineae</taxon>
        <taxon>Mycenaceae</taxon>
        <taxon>Mycena</taxon>
    </lineage>
</organism>